<dbReference type="Proteomes" id="UP001341840">
    <property type="component" value="Unassembled WGS sequence"/>
</dbReference>
<comment type="caution">
    <text evidence="2">The sequence shown here is derived from an EMBL/GenBank/DDBJ whole genome shotgun (WGS) entry which is preliminary data.</text>
</comment>
<keyword evidence="3" id="KW-1185">Reference proteome</keyword>
<dbReference type="EMBL" id="JASCZI010030785">
    <property type="protein sequence ID" value="MED6124804.1"/>
    <property type="molecule type" value="Genomic_DNA"/>
</dbReference>
<protein>
    <submittedName>
        <fullName evidence="2">Uncharacterized protein</fullName>
    </submittedName>
</protein>
<gene>
    <name evidence="2" type="ORF">PIB30_062324</name>
</gene>
<accession>A0ABU6RLH5</accession>
<name>A0ABU6RLH5_9FABA</name>
<evidence type="ECO:0000256" key="1">
    <source>
        <dbReference type="SAM" id="SignalP"/>
    </source>
</evidence>
<keyword evidence="1" id="KW-0732">Signal</keyword>
<feature type="chain" id="PRO_5045333238" evidence="1">
    <location>
        <begin position="24"/>
        <end position="108"/>
    </location>
</feature>
<evidence type="ECO:0000313" key="2">
    <source>
        <dbReference type="EMBL" id="MED6124804.1"/>
    </source>
</evidence>
<evidence type="ECO:0000313" key="3">
    <source>
        <dbReference type="Proteomes" id="UP001341840"/>
    </source>
</evidence>
<feature type="signal peptide" evidence="1">
    <location>
        <begin position="1"/>
        <end position="23"/>
    </location>
</feature>
<proteinExistence type="predicted"/>
<sequence>MAVATWIHASLLILSLLVVGSSSKKHHDDPPLLTFRNEINDLTTPVFMFFNLESQRTPLLPNVIVERWGDGQRQTGLIYWSFLCVIFYQYDPAVDGGHRFVHWSARQG</sequence>
<organism evidence="2 3">
    <name type="scientific">Stylosanthes scabra</name>
    <dbReference type="NCBI Taxonomy" id="79078"/>
    <lineage>
        <taxon>Eukaryota</taxon>
        <taxon>Viridiplantae</taxon>
        <taxon>Streptophyta</taxon>
        <taxon>Embryophyta</taxon>
        <taxon>Tracheophyta</taxon>
        <taxon>Spermatophyta</taxon>
        <taxon>Magnoliopsida</taxon>
        <taxon>eudicotyledons</taxon>
        <taxon>Gunneridae</taxon>
        <taxon>Pentapetalae</taxon>
        <taxon>rosids</taxon>
        <taxon>fabids</taxon>
        <taxon>Fabales</taxon>
        <taxon>Fabaceae</taxon>
        <taxon>Papilionoideae</taxon>
        <taxon>50 kb inversion clade</taxon>
        <taxon>dalbergioids sensu lato</taxon>
        <taxon>Dalbergieae</taxon>
        <taxon>Pterocarpus clade</taxon>
        <taxon>Stylosanthes</taxon>
    </lineage>
</organism>
<feature type="non-terminal residue" evidence="2">
    <location>
        <position position="108"/>
    </location>
</feature>
<reference evidence="2 3" key="1">
    <citation type="journal article" date="2023" name="Plants (Basel)">
        <title>Bridging the Gap: Combining Genomics and Transcriptomics Approaches to Understand Stylosanthes scabra, an Orphan Legume from the Brazilian Caatinga.</title>
        <authorList>
            <person name="Ferreira-Neto J.R.C."/>
            <person name="da Silva M.D."/>
            <person name="Binneck E."/>
            <person name="de Melo N.F."/>
            <person name="da Silva R.H."/>
            <person name="de Melo A.L.T.M."/>
            <person name="Pandolfi V."/>
            <person name="Bustamante F.O."/>
            <person name="Brasileiro-Vidal A.C."/>
            <person name="Benko-Iseppon A.M."/>
        </authorList>
    </citation>
    <scope>NUCLEOTIDE SEQUENCE [LARGE SCALE GENOMIC DNA]</scope>
    <source>
        <tissue evidence="2">Leaves</tissue>
    </source>
</reference>